<evidence type="ECO:0000259" key="8">
    <source>
        <dbReference type="Pfam" id="PF21982"/>
    </source>
</evidence>
<evidence type="ECO:0000256" key="1">
    <source>
        <dbReference type="ARBA" id="ARBA00004496"/>
    </source>
</evidence>
<dbReference type="HAMAP" id="MF_01114">
    <property type="entry name" value="RecX"/>
    <property type="match status" value="1"/>
</dbReference>
<gene>
    <name evidence="5" type="primary">recX</name>
    <name evidence="9" type="ORF">ENP94_08095</name>
    <name evidence="10" type="ORF">ENS16_03740</name>
</gene>
<dbReference type="GO" id="GO:0005737">
    <property type="term" value="C:cytoplasm"/>
    <property type="evidence" value="ECO:0007669"/>
    <property type="project" value="UniProtKB-SubCell"/>
</dbReference>
<comment type="function">
    <text evidence="5">Modulates RecA activity.</text>
</comment>
<accession>A0A7C3IZA9</accession>
<dbReference type="Gene3D" id="1.10.10.10">
    <property type="entry name" value="Winged helix-like DNA-binding domain superfamily/Winged helix DNA-binding domain"/>
    <property type="match status" value="3"/>
</dbReference>
<name>A0A7C3IZA9_UNCW3</name>
<dbReference type="PANTHER" id="PTHR33602:SF1">
    <property type="entry name" value="REGULATORY PROTEIN RECX FAMILY PROTEIN"/>
    <property type="match status" value="1"/>
</dbReference>
<dbReference type="Pfam" id="PF21982">
    <property type="entry name" value="RecX_HTH1"/>
    <property type="match status" value="1"/>
</dbReference>
<evidence type="ECO:0000256" key="4">
    <source>
        <dbReference type="ARBA" id="ARBA00022490"/>
    </source>
</evidence>
<dbReference type="InterPro" id="IPR003783">
    <property type="entry name" value="Regulatory_RecX"/>
</dbReference>
<proteinExistence type="inferred from homology"/>
<dbReference type="InterPro" id="IPR053926">
    <property type="entry name" value="RecX_HTH_1st"/>
</dbReference>
<evidence type="ECO:0000259" key="7">
    <source>
        <dbReference type="Pfam" id="PF21981"/>
    </source>
</evidence>
<dbReference type="Pfam" id="PF21981">
    <property type="entry name" value="RecX_HTH3"/>
    <property type="match status" value="1"/>
</dbReference>
<dbReference type="GO" id="GO:0006282">
    <property type="term" value="P:regulation of DNA repair"/>
    <property type="evidence" value="ECO:0007669"/>
    <property type="project" value="UniProtKB-UniRule"/>
</dbReference>
<organism evidence="10">
    <name type="scientific">candidate division WOR-3 bacterium</name>
    <dbReference type="NCBI Taxonomy" id="2052148"/>
    <lineage>
        <taxon>Bacteria</taxon>
        <taxon>Bacteria division WOR-3</taxon>
    </lineage>
</organism>
<evidence type="ECO:0000313" key="9">
    <source>
        <dbReference type="EMBL" id="HEA87945.1"/>
    </source>
</evidence>
<protein>
    <recommendedName>
        <fullName evidence="3 5">Regulatory protein RecX</fullName>
    </recommendedName>
</protein>
<dbReference type="Pfam" id="PF02631">
    <property type="entry name" value="RecX_HTH2"/>
    <property type="match status" value="1"/>
</dbReference>
<feature type="domain" description="RecX third three-helical" evidence="7">
    <location>
        <begin position="154"/>
        <end position="199"/>
    </location>
</feature>
<evidence type="ECO:0000256" key="2">
    <source>
        <dbReference type="ARBA" id="ARBA00009695"/>
    </source>
</evidence>
<dbReference type="InterPro" id="IPR036388">
    <property type="entry name" value="WH-like_DNA-bd_sf"/>
</dbReference>
<dbReference type="EMBL" id="DSLG01000008">
    <property type="protein sequence ID" value="HEA87945.1"/>
    <property type="molecule type" value="Genomic_DNA"/>
</dbReference>
<evidence type="ECO:0000256" key="3">
    <source>
        <dbReference type="ARBA" id="ARBA00018111"/>
    </source>
</evidence>
<feature type="domain" description="RecX first three-helical" evidence="8">
    <location>
        <begin position="61"/>
        <end position="100"/>
    </location>
</feature>
<dbReference type="InterPro" id="IPR053925">
    <property type="entry name" value="RecX_HTH_3rd"/>
</dbReference>
<sequence>MRISALKSQRRSKKRLSVFVDGEYAFSLDRETVAQFRLKTGTRVDPKLLEQIVLEEQFRHCRDDAFRLLSYRARSERELRERLDKKGYSPEVVEKVLARLRELGIVDDEKLARDYVEARITVGHKGKFRVKQELLKKGIAPETVRAALQTAPSELEAARMVLEHYLPRYRRLDPQTRLRRLYGLLARRGFSADTIEQVLRQYRQDTSQNLLT</sequence>
<feature type="domain" description="RecX second three-helical" evidence="6">
    <location>
        <begin position="107"/>
        <end position="148"/>
    </location>
</feature>
<evidence type="ECO:0000256" key="5">
    <source>
        <dbReference type="HAMAP-Rule" id="MF_01114"/>
    </source>
</evidence>
<dbReference type="EMBL" id="DSTU01000004">
    <property type="protein sequence ID" value="HFJ53783.1"/>
    <property type="molecule type" value="Genomic_DNA"/>
</dbReference>
<evidence type="ECO:0000259" key="6">
    <source>
        <dbReference type="Pfam" id="PF02631"/>
    </source>
</evidence>
<comment type="caution">
    <text evidence="10">The sequence shown here is derived from an EMBL/GenBank/DDBJ whole genome shotgun (WGS) entry which is preliminary data.</text>
</comment>
<comment type="similarity">
    <text evidence="2 5">Belongs to the RecX family.</text>
</comment>
<dbReference type="AlphaFoldDB" id="A0A7C3IZA9"/>
<keyword evidence="4 5" id="KW-0963">Cytoplasm</keyword>
<dbReference type="PANTHER" id="PTHR33602">
    <property type="entry name" value="REGULATORY PROTEIN RECX FAMILY PROTEIN"/>
    <property type="match status" value="1"/>
</dbReference>
<evidence type="ECO:0000313" key="10">
    <source>
        <dbReference type="EMBL" id="HFJ53783.1"/>
    </source>
</evidence>
<dbReference type="InterPro" id="IPR053924">
    <property type="entry name" value="RecX_HTH_2nd"/>
</dbReference>
<comment type="subcellular location">
    <subcellularLocation>
        <location evidence="1 5">Cytoplasm</location>
    </subcellularLocation>
</comment>
<reference evidence="10" key="1">
    <citation type="journal article" date="2020" name="mSystems">
        <title>Genome- and Community-Level Interaction Insights into Carbon Utilization and Element Cycling Functions of Hydrothermarchaeota in Hydrothermal Sediment.</title>
        <authorList>
            <person name="Zhou Z."/>
            <person name="Liu Y."/>
            <person name="Xu W."/>
            <person name="Pan J."/>
            <person name="Luo Z.H."/>
            <person name="Li M."/>
        </authorList>
    </citation>
    <scope>NUCLEOTIDE SEQUENCE [LARGE SCALE GENOMIC DNA]</scope>
    <source>
        <strain evidence="9">SpSt-265</strain>
        <strain evidence="10">SpSt-465</strain>
    </source>
</reference>